<dbReference type="AlphaFoldDB" id="K1RDC6"/>
<dbReference type="SUPFAM" id="SSF49899">
    <property type="entry name" value="Concanavalin A-like lectins/glucanases"/>
    <property type="match status" value="1"/>
</dbReference>
<evidence type="ECO:0000313" key="1">
    <source>
        <dbReference type="EMBL" id="EKC41684.1"/>
    </source>
</evidence>
<dbReference type="InParanoid" id="K1RDC6"/>
<accession>K1RDC6</accession>
<sequence>MAGNAVLLEPAPKEDVCVNMATRGNIVKGPTPSPSTGPMKAAEGKRYLYLEGSGVDAGAWSQFHMIRENDVTEGDFCLSFYYSMVGTDVGDLKVILFDSNIWNYRLKLTRSGPQIGGEWLKYEETVTMYKHTYRLSRTQSHWSTSDSVNSCLTPPWKIPQKKQFIQAANGRVMEITITSRKREREKYGHYTPENRAQCAAQ</sequence>
<reference evidence="1" key="1">
    <citation type="journal article" date="2012" name="Nature">
        <title>The oyster genome reveals stress adaptation and complexity of shell formation.</title>
        <authorList>
            <person name="Zhang G."/>
            <person name="Fang X."/>
            <person name="Guo X."/>
            <person name="Li L."/>
            <person name="Luo R."/>
            <person name="Xu F."/>
            <person name="Yang P."/>
            <person name="Zhang L."/>
            <person name="Wang X."/>
            <person name="Qi H."/>
            <person name="Xiong Z."/>
            <person name="Que H."/>
            <person name="Xie Y."/>
            <person name="Holland P.W."/>
            <person name="Paps J."/>
            <person name="Zhu Y."/>
            <person name="Wu F."/>
            <person name="Chen Y."/>
            <person name="Wang J."/>
            <person name="Peng C."/>
            <person name="Meng J."/>
            <person name="Yang L."/>
            <person name="Liu J."/>
            <person name="Wen B."/>
            <person name="Zhang N."/>
            <person name="Huang Z."/>
            <person name="Zhu Q."/>
            <person name="Feng Y."/>
            <person name="Mount A."/>
            <person name="Hedgecock D."/>
            <person name="Xu Z."/>
            <person name="Liu Y."/>
            <person name="Domazet-Loso T."/>
            <person name="Du Y."/>
            <person name="Sun X."/>
            <person name="Zhang S."/>
            <person name="Liu B."/>
            <person name="Cheng P."/>
            <person name="Jiang X."/>
            <person name="Li J."/>
            <person name="Fan D."/>
            <person name="Wang W."/>
            <person name="Fu W."/>
            <person name="Wang T."/>
            <person name="Wang B."/>
            <person name="Zhang J."/>
            <person name="Peng Z."/>
            <person name="Li Y."/>
            <person name="Li N."/>
            <person name="Wang J."/>
            <person name="Chen M."/>
            <person name="He Y."/>
            <person name="Tan F."/>
            <person name="Song X."/>
            <person name="Zheng Q."/>
            <person name="Huang R."/>
            <person name="Yang H."/>
            <person name="Du X."/>
            <person name="Chen L."/>
            <person name="Yang M."/>
            <person name="Gaffney P.M."/>
            <person name="Wang S."/>
            <person name="Luo L."/>
            <person name="She Z."/>
            <person name="Ming Y."/>
            <person name="Huang W."/>
            <person name="Zhang S."/>
            <person name="Huang B."/>
            <person name="Zhang Y."/>
            <person name="Qu T."/>
            <person name="Ni P."/>
            <person name="Miao G."/>
            <person name="Wang J."/>
            <person name="Wang Q."/>
            <person name="Steinberg C.E."/>
            <person name="Wang H."/>
            <person name="Li N."/>
            <person name="Qian L."/>
            <person name="Zhang G."/>
            <person name="Li Y."/>
            <person name="Yang H."/>
            <person name="Liu X."/>
            <person name="Wang J."/>
            <person name="Yin Y."/>
            <person name="Wang J."/>
        </authorList>
    </citation>
    <scope>NUCLEOTIDE SEQUENCE [LARGE SCALE GENOMIC DNA]</scope>
    <source>
        <strain evidence="1">05x7-T-G4-1.051#20</strain>
    </source>
</reference>
<proteinExistence type="predicted"/>
<dbReference type="EMBL" id="JH816866">
    <property type="protein sequence ID" value="EKC41684.1"/>
    <property type="molecule type" value="Genomic_DNA"/>
</dbReference>
<gene>
    <name evidence="1" type="ORF">CGI_10028430</name>
</gene>
<protein>
    <submittedName>
        <fullName evidence="1">Uncharacterized protein</fullName>
    </submittedName>
</protein>
<dbReference type="InterPro" id="IPR013320">
    <property type="entry name" value="ConA-like_dom_sf"/>
</dbReference>
<dbReference type="HOGENOM" id="CLU_1361594_0_0_1"/>
<name>K1RDC6_MAGGI</name>
<organism evidence="1">
    <name type="scientific">Magallana gigas</name>
    <name type="common">Pacific oyster</name>
    <name type="synonym">Crassostrea gigas</name>
    <dbReference type="NCBI Taxonomy" id="29159"/>
    <lineage>
        <taxon>Eukaryota</taxon>
        <taxon>Metazoa</taxon>
        <taxon>Spiralia</taxon>
        <taxon>Lophotrochozoa</taxon>
        <taxon>Mollusca</taxon>
        <taxon>Bivalvia</taxon>
        <taxon>Autobranchia</taxon>
        <taxon>Pteriomorphia</taxon>
        <taxon>Ostreida</taxon>
        <taxon>Ostreoidea</taxon>
        <taxon>Ostreidae</taxon>
        <taxon>Magallana</taxon>
    </lineage>
</organism>
<dbReference type="Gene3D" id="2.60.120.200">
    <property type="match status" value="1"/>
</dbReference>